<dbReference type="Proteomes" id="UP001358586">
    <property type="component" value="Chromosome 8"/>
</dbReference>
<dbReference type="EMBL" id="JARKNE010000008">
    <property type="protein sequence ID" value="KAK5813567.1"/>
    <property type="molecule type" value="Genomic_DNA"/>
</dbReference>
<evidence type="ECO:0000313" key="1">
    <source>
        <dbReference type="EMBL" id="KAK5813567.1"/>
    </source>
</evidence>
<gene>
    <name evidence="1" type="ORF">PVK06_029018</name>
</gene>
<accession>A0ABR0P5E6</accession>
<comment type="caution">
    <text evidence="1">The sequence shown here is derived from an EMBL/GenBank/DDBJ whole genome shotgun (WGS) entry which is preliminary data.</text>
</comment>
<evidence type="ECO:0000313" key="2">
    <source>
        <dbReference type="Proteomes" id="UP001358586"/>
    </source>
</evidence>
<proteinExistence type="predicted"/>
<protein>
    <submittedName>
        <fullName evidence="1">Uncharacterized protein</fullName>
    </submittedName>
</protein>
<name>A0ABR0P5E6_GOSAR</name>
<keyword evidence="2" id="KW-1185">Reference proteome</keyword>
<organism evidence="1 2">
    <name type="scientific">Gossypium arboreum</name>
    <name type="common">Tree cotton</name>
    <name type="synonym">Gossypium nanking</name>
    <dbReference type="NCBI Taxonomy" id="29729"/>
    <lineage>
        <taxon>Eukaryota</taxon>
        <taxon>Viridiplantae</taxon>
        <taxon>Streptophyta</taxon>
        <taxon>Embryophyta</taxon>
        <taxon>Tracheophyta</taxon>
        <taxon>Spermatophyta</taxon>
        <taxon>Magnoliopsida</taxon>
        <taxon>eudicotyledons</taxon>
        <taxon>Gunneridae</taxon>
        <taxon>Pentapetalae</taxon>
        <taxon>rosids</taxon>
        <taxon>malvids</taxon>
        <taxon>Malvales</taxon>
        <taxon>Malvaceae</taxon>
        <taxon>Malvoideae</taxon>
        <taxon>Gossypium</taxon>
    </lineage>
</organism>
<reference evidence="1 2" key="1">
    <citation type="submission" date="2023-03" db="EMBL/GenBank/DDBJ databases">
        <title>WGS of Gossypium arboreum.</title>
        <authorList>
            <person name="Yu D."/>
        </authorList>
    </citation>
    <scope>NUCLEOTIDE SEQUENCE [LARGE SCALE GENOMIC DNA]</scope>
    <source>
        <tissue evidence="1">Leaf</tissue>
    </source>
</reference>
<sequence length="105" mass="12016">MKLRIDSAADDISAKKKERNSLGAIPPELYRFSHTRFVTSKEELGKATTTGQYVSRDRDIDTSKLSHDKEGKKMGLAARIYIRERATLIQRLIGELFPHAPYFYV</sequence>